<accession>A0AAV4H425</accession>
<reference evidence="1 2" key="1">
    <citation type="journal article" date="2021" name="Elife">
        <title>Chloroplast acquisition without the gene transfer in kleptoplastic sea slugs, Plakobranchus ocellatus.</title>
        <authorList>
            <person name="Maeda T."/>
            <person name="Takahashi S."/>
            <person name="Yoshida T."/>
            <person name="Shimamura S."/>
            <person name="Takaki Y."/>
            <person name="Nagai Y."/>
            <person name="Toyoda A."/>
            <person name="Suzuki Y."/>
            <person name="Arimoto A."/>
            <person name="Ishii H."/>
            <person name="Satoh N."/>
            <person name="Nishiyama T."/>
            <person name="Hasebe M."/>
            <person name="Maruyama T."/>
            <person name="Minagawa J."/>
            <person name="Obokata J."/>
            <person name="Shigenobu S."/>
        </authorList>
    </citation>
    <scope>NUCLEOTIDE SEQUENCE [LARGE SCALE GENOMIC DNA]</scope>
</reference>
<organism evidence="1 2">
    <name type="scientific">Elysia marginata</name>
    <dbReference type="NCBI Taxonomy" id="1093978"/>
    <lineage>
        <taxon>Eukaryota</taxon>
        <taxon>Metazoa</taxon>
        <taxon>Spiralia</taxon>
        <taxon>Lophotrochozoa</taxon>
        <taxon>Mollusca</taxon>
        <taxon>Gastropoda</taxon>
        <taxon>Heterobranchia</taxon>
        <taxon>Euthyneura</taxon>
        <taxon>Panpulmonata</taxon>
        <taxon>Sacoglossa</taxon>
        <taxon>Placobranchoidea</taxon>
        <taxon>Plakobranchidae</taxon>
        <taxon>Elysia</taxon>
    </lineage>
</organism>
<proteinExistence type="predicted"/>
<comment type="caution">
    <text evidence="1">The sequence shown here is derived from an EMBL/GenBank/DDBJ whole genome shotgun (WGS) entry which is preliminary data.</text>
</comment>
<dbReference type="Proteomes" id="UP000762676">
    <property type="component" value="Unassembled WGS sequence"/>
</dbReference>
<dbReference type="PANTHER" id="PTHR46060">
    <property type="entry name" value="MARINER MOS1 TRANSPOSASE-LIKE PROTEIN"/>
    <property type="match status" value="1"/>
</dbReference>
<evidence type="ECO:0000313" key="2">
    <source>
        <dbReference type="Proteomes" id="UP000762676"/>
    </source>
</evidence>
<gene>
    <name evidence="1" type="ORF">ElyMa_002617700</name>
</gene>
<evidence type="ECO:0000313" key="1">
    <source>
        <dbReference type="EMBL" id="GFR92411.1"/>
    </source>
</evidence>
<dbReference type="PANTHER" id="PTHR46060:SF1">
    <property type="entry name" value="MARINER MOS1 TRANSPOSASE-LIKE PROTEIN"/>
    <property type="match status" value="1"/>
</dbReference>
<dbReference type="InterPro" id="IPR052709">
    <property type="entry name" value="Transposase-MT_Hybrid"/>
</dbReference>
<name>A0AAV4H425_9GAST</name>
<sequence>MEFTKENMRFYIFMRCKLGEPAKLIHETLQTVCGECACSYQTVCSWIKEFNEGDETRFPFFIIPPKRLNRMWVDGQVDRPAMLRPGFQSRKRMFTVFFNYRGSLAVDILPQDTTMTATYYVQDVFSHVKSAINEQRSKVSTSKTLFLHDNAGPHKARATTQSLRELGIQVLPHPAYSPDLAPCDFWLFPILKDRLAGRKFHRIQDLAKAVNSELRTIPEEGALRKWQITLKRCIESHGEYFEGL</sequence>
<keyword evidence="2" id="KW-1185">Reference proteome</keyword>
<dbReference type="InterPro" id="IPR036397">
    <property type="entry name" value="RNaseH_sf"/>
</dbReference>
<dbReference type="GO" id="GO:0003676">
    <property type="term" value="F:nucleic acid binding"/>
    <property type="evidence" value="ECO:0007669"/>
    <property type="project" value="InterPro"/>
</dbReference>
<protein>
    <submittedName>
        <fullName evidence="1">Transposase</fullName>
    </submittedName>
</protein>
<dbReference type="AlphaFoldDB" id="A0AAV4H425"/>
<dbReference type="InterPro" id="IPR001888">
    <property type="entry name" value="Transposase_1"/>
</dbReference>
<dbReference type="EMBL" id="BMAT01005384">
    <property type="protein sequence ID" value="GFR92411.1"/>
    <property type="molecule type" value="Genomic_DNA"/>
</dbReference>
<dbReference type="Gene3D" id="3.30.420.10">
    <property type="entry name" value="Ribonuclease H-like superfamily/Ribonuclease H"/>
    <property type="match status" value="1"/>
</dbReference>
<dbReference type="Pfam" id="PF01359">
    <property type="entry name" value="Transposase_1"/>
    <property type="match status" value="1"/>
</dbReference>